<protein>
    <recommendedName>
        <fullName evidence="4">Response regulatory domain-containing protein</fullName>
    </recommendedName>
</protein>
<evidence type="ECO:0000259" key="4">
    <source>
        <dbReference type="PROSITE" id="PS50110"/>
    </source>
</evidence>
<dbReference type="InterPro" id="IPR011006">
    <property type="entry name" value="CheY-like_superfamily"/>
</dbReference>
<dbReference type="CDD" id="cd00156">
    <property type="entry name" value="REC"/>
    <property type="match status" value="1"/>
</dbReference>
<evidence type="ECO:0000256" key="1">
    <source>
        <dbReference type="ARBA" id="ARBA00022553"/>
    </source>
</evidence>
<accession>A0A1F6C2E9</accession>
<evidence type="ECO:0000256" key="3">
    <source>
        <dbReference type="PROSITE-ProRule" id="PRU00169"/>
    </source>
</evidence>
<keyword evidence="2" id="KW-0902">Two-component regulatory system</keyword>
<dbReference type="InterPro" id="IPR001789">
    <property type="entry name" value="Sig_transdc_resp-reg_receiver"/>
</dbReference>
<sequence>MDDKNPDPKTPKHILVLEDMDGMRTFIAEILSSRGYRVSAPVDSYVGLAMARQQPFDLMTVDLYMPLMDGVTFVQALHDVGIYTPAVVITAYSADPKIEEMKQLGVRHFLPKPFRLEDLFEAIEEALRET</sequence>
<dbReference type="Pfam" id="PF00072">
    <property type="entry name" value="Response_reg"/>
    <property type="match status" value="1"/>
</dbReference>
<dbReference type="AlphaFoldDB" id="A0A1F6C2E9"/>
<proteinExistence type="predicted"/>
<evidence type="ECO:0000256" key="2">
    <source>
        <dbReference type="ARBA" id="ARBA00023012"/>
    </source>
</evidence>
<feature type="domain" description="Response regulatory" evidence="4">
    <location>
        <begin position="13"/>
        <end position="127"/>
    </location>
</feature>
<dbReference type="PROSITE" id="PS50110">
    <property type="entry name" value="RESPONSE_REGULATORY"/>
    <property type="match status" value="1"/>
</dbReference>
<organism evidence="5 6">
    <name type="scientific">Handelsmanbacteria sp. (strain RIFCSPLOWO2_12_FULL_64_10)</name>
    <dbReference type="NCBI Taxonomy" id="1817868"/>
    <lineage>
        <taxon>Bacteria</taxon>
        <taxon>Candidatus Handelsmaniibacteriota</taxon>
    </lineage>
</organism>
<dbReference type="PANTHER" id="PTHR44591:SF14">
    <property type="entry name" value="PROTEIN PILG"/>
    <property type="match status" value="1"/>
</dbReference>
<keyword evidence="1 3" id="KW-0597">Phosphoprotein</keyword>
<dbReference type="InterPro" id="IPR050595">
    <property type="entry name" value="Bact_response_regulator"/>
</dbReference>
<gene>
    <name evidence="5" type="ORF">A3F84_21605</name>
</gene>
<evidence type="ECO:0000313" key="6">
    <source>
        <dbReference type="Proteomes" id="UP000178606"/>
    </source>
</evidence>
<dbReference type="PANTHER" id="PTHR44591">
    <property type="entry name" value="STRESS RESPONSE REGULATOR PROTEIN 1"/>
    <property type="match status" value="1"/>
</dbReference>
<feature type="modified residue" description="4-aspartylphosphate" evidence="3">
    <location>
        <position position="62"/>
    </location>
</feature>
<evidence type="ECO:0000313" key="5">
    <source>
        <dbReference type="EMBL" id="OGG43233.1"/>
    </source>
</evidence>
<comment type="caution">
    <text evidence="5">The sequence shown here is derived from an EMBL/GenBank/DDBJ whole genome shotgun (WGS) entry which is preliminary data.</text>
</comment>
<dbReference type="SUPFAM" id="SSF52172">
    <property type="entry name" value="CheY-like"/>
    <property type="match status" value="1"/>
</dbReference>
<dbReference type="EMBL" id="MFKF01000441">
    <property type="protein sequence ID" value="OGG43233.1"/>
    <property type="molecule type" value="Genomic_DNA"/>
</dbReference>
<dbReference type="GO" id="GO:0000160">
    <property type="term" value="P:phosphorelay signal transduction system"/>
    <property type="evidence" value="ECO:0007669"/>
    <property type="project" value="UniProtKB-KW"/>
</dbReference>
<reference evidence="5 6" key="1">
    <citation type="journal article" date="2016" name="Nat. Commun.">
        <title>Thousands of microbial genomes shed light on interconnected biogeochemical processes in an aquifer system.</title>
        <authorList>
            <person name="Anantharaman K."/>
            <person name="Brown C.T."/>
            <person name="Hug L.A."/>
            <person name="Sharon I."/>
            <person name="Castelle C.J."/>
            <person name="Probst A.J."/>
            <person name="Thomas B.C."/>
            <person name="Singh A."/>
            <person name="Wilkins M.J."/>
            <person name="Karaoz U."/>
            <person name="Brodie E.L."/>
            <person name="Williams K.H."/>
            <person name="Hubbard S.S."/>
            <person name="Banfield J.F."/>
        </authorList>
    </citation>
    <scope>NUCLEOTIDE SEQUENCE [LARGE SCALE GENOMIC DNA]</scope>
    <source>
        <strain evidence="6">RIFCSPLOWO2_12_FULL_64_10</strain>
    </source>
</reference>
<dbReference type="Gene3D" id="3.40.50.2300">
    <property type="match status" value="1"/>
</dbReference>
<name>A0A1F6C2E9_HANXR</name>
<dbReference type="Proteomes" id="UP000178606">
    <property type="component" value="Unassembled WGS sequence"/>
</dbReference>
<dbReference type="SMART" id="SM00448">
    <property type="entry name" value="REC"/>
    <property type="match status" value="1"/>
</dbReference>